<protein>
    <recommendedName>
        <fullName evidence="1">F-box domain-containing protein</fullName>
    </recommendedName>
</protein>
<comment type="caution">
    <text evidence="2">The sequence shown here is derived from an EMBL/GenBank/DDBJ whole genome shotgun (WGS) entry which is preliminary data.</text>
</comment>
<dbReference type="EMBL" id="JAJVDC020000001">
    <property type="protein sequence ID" value="KAL1638217.1"/>
    <property type="molecule type" value="Genomic_DNA"/>
</dbReference>
<sequence>MTGTSLDGLPLDIKLRIVESCELTGLIKLRCVSRAWRNLVLETDISLLNPTRRALLDLYDFALDSKWFQHSRRHIIPDIQHFDRRQYLEDLPGTSVPEEFEMWIREWPEKAVIGWLWPGLEDWAPSFDKPDDEWWRIDARNFLSAEFVEEFRDIHEGGREHTKCNLFVDRDLPPAEQTEEQQPDIEATAIQVQFAFPNDSYDQDPQDPMGCDPLGNVMLILSNGGRFDGTVQYRCSDAGNKSVLPNMEPPKSWASSWIEFLKDYLGALEQLYMIHERRLSFEYRFFVLEEYWFPCHKSHVQISSREGEDGQPYVEETDPEPSRFFKMLVPIHRRDGAPTLRAARIAKS</sequence>
<keyword evidence="3" id="KW-1185">Reference proteome</keyword>
<accession>A0ABR3TFJ1</accession>
<dbReference type="Proteomes" id="UP001521116">
    <property type="component" value="Unassembled WGS sequence"/>
</dbReference>
<reference evidence="2 3" key="1">
    <citation type="submission" date="2024-02" db="EMBL/GenBank/DDBJ databases">
        <title>De novo assembly and annotation of 12 fungi associated with fruit tree decline syndrome in Ontario, Canada.</title>
        <authorList>
            <person name="Sulman M."/>
            <person name="Ellouze W."/>
            <person name="Ilyukhin E."/>
        </authorList>
    </citation>
    <scope>NUCLEOTIDE SEQUENCE [LARGE SCALE GENOMIC DNA]</scope>
    <source>
        <strain evidence="2 3">M1-105</strain>
    </source>
</reference>
<dbReference type="CDD" id="cd09917">
    <property type="entry name" value="F-box_SF"/>
    <property type="match status" value="1"/>
</dbReference>
<evidence type="ECO:0000313" key="3">
    <source>
        <dbReference type="Proteomes" id="UP001521116"/>
    </source>
</evidence>
<dbReference type="InterPro" id="IPR036047">
    <property type="entry name" value="F-box-like_dom_sf"/>
</dbReference>
<evidence type="ECO:0000259" key="1">
    <source>
        <dbReference type="Pfam" id="PF00646"/>
    </source>
</evidence>
<dbReference type="Pfam" id="PF00646">
    <property type="entry name" value="F-box"/>
    <property type="match status" value="1"/>
</dbReference>
<dbReference type="SUPFAM" id="SSF81383">
    <property type="entry name" value="F-box domain"/>
    <property type="match status" value="1"/>
</dbReference>
<proteinExistence type="predicted"/>
<dbReference type="InterPro" id="IPR001810">
    <property type="entry name" value="F-box_dom"/>
</dbReference>
<evidence type="ECO:0000313" key="2">
    <source>
        <dbReference type="EMBL" id="KAL1638217.1"/>
    </source>
</evidence>
<feature type="domain" description="F-box" evidence="1">
    <location>
        <begin position="7"/>
        <end position="41"/>
    </location>
</feature>
<gene>
    <name evidence="2" type="ORF">SLS56_000025</name>
</gene>
<organism evidence="2 3">
    <name type="scientific">Neofusicoccum ribis</name>
    <dbReference type="NCBI Taxonomy" id="45134"/>
    <lineage>
        <taxon>Eukaryota</taxon>
        <taxon>Fungi</taxon>
        <taxon>Dikarya</taxon>
        <taxon>Ascomycota</taxon>
        <taxon>Pezizomycotina</taxon>
        <taxon>Dothideomycetes</taxon>
        <taxon>Dothideomycetes incertae sedis</taxon>
        <taxon>Botryosphaeriales</taxon>
        <taxon>Botryosphaeriaceae</taxon>
        <taxon>Neofusicoccum</taxon>
    </lineage>
</organism>
<name>A0ABR3TFJ1_9PEZI</name>